<sequence>MINDSYIDVSFGRLFLGLSLFNNMIQIKVANANNITIFFIQSVQLTLGLDFDEISLKLSSPTCRS</sequence>
<dbReference type="EMBL" id="HACA01000476">
    <property type="protein sequence ID" value="CDW17837.1"/>
    <property type="molecule type" value="Transcribed_RNA"/>
</dbReference>
<proteinExistence type="predicted"/>
<dbReference type="AlphaFoldDB" id="A0A0K2SWX8"/>
<evidence type="ECO:0000313" key="1">
    <source>
        <dbReference type="EMBL" id="CDW17837.1"/>
    </source>
</evidence>
<accession>A0A0K2SWX8</accession>
<name>A0A0K2SWX8_LEPSM</name>
<protein>
    <submittedName>
        <fullName evidence="1">Uncharacterized protein</fullName>
    </submittedName>
</protein>
<organism evidence="1">
    <name type="scientific">Lepeophtheirus salmonis</name>
    <name type="common">Salmon louse</name>
    <name type="synonym">Caligus salmonis</name>
    <dbReference type="NCBI Taxonomy" id="72036"/>
    <lineage>
        <taxon>Eukaryota</taxon>
        <taxon>Metazoa</taxon>
        <taxon>Ecdysozoa</taxon>
        <taxon>Arthropoda</taxon>
        <taxon>Crustacea</taxon>
        <taxon>Multicrustacea</taxon>
        <taxon>Hexanauplia</taxon>
        <taxon>Copepoda</taxon>
        <taxon>Siphonostomatoida</taxon>
        <taxon>Caligidae</taxon>
        <taxon>Lepeophtheirus</taxon>
    </lineage>
</organism>
<reference evidence="1" key="1">
    <citation type="submission" date="2014-05" db="EMBL/GenBank/DDBJ databases">
        <authorList>
            <person name="Chronopoulou M."/>
        </authorList>
    </citation>
    <scope>NUCLEOTIDE SEQUENCE</scope>
    <source>
        <tissue evidence="1">Whole organism</tissue>
    </source>
</reference>